<dbReference type="OrthoDB" id="9806334at2"/>
<dbReference type="Pfam" id="PF17937">
    <property type="entry name" value="TetR_C_28"/>
    <property type="match status" value="1"/>
</dbReference>
<dbReference type="RefSeq" id="WP_065918191.1">
    <property type="nucleotide sequence ID" value="NZ_CP016793.1"/>
</dbReference>
<sequence>MTNARDHILDAAERLLIQGKVPPPLQAVADEAGVSKGGVLYHFTTQTLLHGVIERAVRMADERLTAAAESGSMAAEWLRLSMPDEHERRLYRAMLSMLRVSAMGDLDLPRGVDEAVHRWERMLEEELADAARAQVVRLVGDGLFLNALTGHPPSAAAVEQLIRHLGLAAGSG</sequence>
<evidence type="ECO:0008006" key="6">
    <source>
        <dbReference type="Google" id="ProtNLM"/>
    </source>
</evidence>
<evidence type="ECO:0000259" key="3">
    <source>
        <dbReference type="Pfam" id="PF17937"/>
    </source>
</evidence>
<dbReference type="EMBL" id="CP016793">
    <property type="protein sequence ID" value="ANZ39850.1"/>
    <property type="molecule type" value="Genomic_DNA"/>
</dbReference>
<dbReference type="InterPro" id="IPR041479">
    <property type="entry name" value="TetR_CgmR_C"/>
</dbReference>
<gene>
    <name evidence="4" type="ORF">BBK82_31185</name>
</gene>
<evidence type="ECO:0000313" key="4">
    <source>
        <dbReference type="EMBL" id="ANZ39850.1"/>
    </source>
</evidence>
<evidence type="ECO:0000256" key="1">
    <source>
        <dbReference type="ARBA" id="ARBA00023125"/>
    </source>
</evidence>
<dbReference type="KEGG" id="led:BBK82_31185"/>
<proteinExistence type="predicted"/>
<reference evidence="4 5" key="1">
    <citation type="submission" date="2016-07" db="EMBL/GenBank/DDBJ databases">
        <title>Complete genome sequence of the Lentzea guizhouensis DHS C013.</title>
        <authorList>
            <person name="Cao C."/>
        </authorList>
    </citation>
    <scope>NUCLEOTIDE SEQUENCE [LARGE SCALE GENOMIC DNA]</scope>
    <source>
        <strain evidence="4 5">DHS C013</strain>
    </source>
</reference>
<dbReference type="GO" id="GO:0003677">
    <property type="term" value="F:DNA binding"/>
    <property type="evidence" value="ECO:0007669"/>
    <property type="project" value="UniProtKB-KW"/>
</dbReference>
<evidence type="ECO:0000313" key="5">
    <source>
        <dbReference type="Proteomes" id="UP000093053"/>
    </source>
</evidence>
<name>A0A1B2HQ50_9PSEU</name>
<dbReference type="STRING" id="1586287.BBK82_31185"/>
<dbReference type="InterPro" id="IPR009057">
    <property type="entry name" value="Homeodomain-like_sf"/>
</dbReference>
<dbReference type="Proteomes" id="UP000093053">
    <property type="component" value="Chromosome"/>
</dbReference>
<feature type="domain" description="HTH tetR-type" evidence="2">
    <location>
        <begin position="8"/>
        <end position="45"/>
    </location>
</feature>
<keyword evidence="5" id="KW-1185">Reference proteome</keyword>
<organism evidence="4 5">
    <name type="scientific">Lentzea guizhouensis</name>
    <dbReference type="NCBI Taxonomy" id="1586287"/>
    <lineage>
        <taxon>Bacteria</taxon>
        <taxon>Bacillati</taxon>
        <taxon>Actinomycetota</taxon>
        <taxon>Actinomycetes</taxon>
        <taxon>Pseudonocardiales</taxon>
        <taxon>Pseudonocardiaceae</taxon>
        <taxon>Lentzea</taxon>
    </lineage>
</organism>
<accession>A0A1B2HQ50</accession>
<protein>
    <recommendedName>
        <fullName evidence="6">TetR family transcriptional regulator</fullName>
    </recommendedName>
</protein>
<dbReference type="Pfam" id="PF00440">
    <property type="entry name" value="TetR_N"/>
    <property type="match status" value="1"/>
</dbReference>
<evidence type="ECO:0000259" key="2">
    <source>
        <dbReference type="Pfam" id="PF00440"/>
    </source>
</evidence>
<dbReference type="InterPro" id="IPR001647">
    <property type="entry name" value="HTH_TetR"/>
</dbReference>
<feature type="domain" description="TetR transcriptional regulator CgmR-like C-terminal" evidence="3">
    <location>
        <begin position="73"/>
        <end position="165"/>
    </location>
</feature>
<dbReference type="Gene3D" id="1.10.357.10">
    <property type="entry name" value="Tetracycline Repressor, domain 2"/>
    <property type="match status" value="1"/>
</dbReference>
<dbReference type="SUPFAM" id="SSF46689">
    <property type="entry name" value="Homeodomain-like"/>
    <property type="match status" value="1"/>
</dbReference>
<dbReference type="AlphaFoldDB" id="A0A1B2HQ50"/>
<keyword evidence="1" id="KW-0238">DNA-binding</keyword>